<feature type="region of interest" description="Disordered" evidence="5">
    <location>
        <begin position="201"/>
        <end position="220"/>
    </location>
</feature>
<comment type="caution">
    <text evidence="7">The sequence shown here is derived from an EMBL/GenBank/DDBJ whole genome shotgun (WGS) entry which is preliminary data.</text>
</comment>
<dbReference type="SUPFAM" id="SSF47473">
    <property type="entry name" value="EF-hand"/>
    <property type="match status" value="1"/>
</dbReference>
<dbReference type="Proteomes" id="UP001474421">
    <property type="component" value="Unassembled WGS sequence"/>
</dbReference>
<feature type="region of interest" description="Disordered" evidence="5">
    <location>
        <begin position="371"/>
        <end position="443"/>
    </location>
</feature>
<feature type="compositionally biased region" description="Pro residues" evidence="5">
    <location>
        <begin position="385"/>
        <end position="398"/>
    </location>
</feature>
<keyword evidence="2" id="KW-0677">Repeat</keyword>
<evidence type="ECO:0000259" key="6">
    <source>
        <dbReference type="PROSITE" id="PS50222"/>
    </source>
</evidence>
<keyword evidence="4" id="KW-0175">Coiled coil</keyword>
<feature type="compositionally biased region" description="Acidic residues" evidence="5">
    <location>
        <begin position="763"/>
        <end position="774"/>
    </location>
</feature>
<feature type="region of interest" description="Disordered" evidence="5">
    <location>
        <begin position="672"/>
        <end position="731"/>
    </location>
</feature>
<dbReference type="GO" id="GO:0005509">
    <property type="term" value="F:calcium ion binding"/>
    <property type="evidence" value="ECO:0007669"/>
    <property type="project" value="InterPro"/>
</dbReference>
<name>A0AAW1AR55_CROAD</name>
<sequence length="959" mass="102043">MRFVRTAGGLSGYVECLNCEKSTQARVDKRFVVLPPVSAGVFGERRVGFSWASLPLGRGLGVPTWAQPKANPIRAKRLVIWQVLRRAEKEHLPNLPQETGLPRERALAALRLPRKDDGEVKGPLVRVAKFTPHSPLGPPWSSPGVLGTHKDTEGLRRGFSDIFSSQGLGILWLKQSFLAWGGSAAALRPECGSQMTKLLSGAEEAAPPPHRNTKGATLHPQPPSVAVLNGLASLHTFLQHPRGSFEDRAPSQPGALCSSRAICAGGSALPPPPRPNGTLCIAVHAPASLALAWQEADHPQERLWPAAPSAPAHSASFAGHEGGGGLFLPGNPLCHGGGCWCRSALSPCPKENPDQRMGKPLAGSGLERGALFLPARPPSSSSAFQPPPRPPLPDPSPTPGSSGAQWGEPKSFPQDCGESRGERRLRSSSLCVEGSRGREGPGLLYAPPPTFPWDIPPTPVGRGLLLGLHRPVPLILELSAIPLISGREGGDWHLHLGGSLGLNLGHRPRVLTPKVAWPSLEDQNPPKAEESLGPPPTLGYLRIGTRSQSRVGYLHSCLGGLVGLPWGEEGGAGLGAPLLGGGGDACIFRSCLKIDGGAPERGWGCRPPLGQAAGDRRGSRDWWGAVWAAGPSAPAWPVTRAARSLGWVHTCARLLPGARMMGAAVPRSRVLQGERKAGELRLPAAPARPSGPRDDGSCGSAPRGPPPGRLCPPSRGRRGGAGLGWPAEGRGGAPAAAAAAAARMATEELAGKLSRRLRVEGGAEPEEEEEEGGETEGSPGPRAPPAGQLSPGGAHRVFSPYSEFREFSRRQIKDMERLFRQYDAGKDGFIDLMELKRMMEKLGAPQTHLGLKTMIKEVDEDVDSKLSFREFLLIFRKAAAGELEEDSGLHALACLSEIDVSTEGVKGAKSFFEAKVQAMNVTSRFEEEIKAEKEEKRRQAEELKQRKEAFKELQSTFGQ</sequence>
<accession>A0AAW1AR55</accession>
<evidence type="ECO:0000313" key="8">
    <source>
        <dbReference type="Proteomes" id="UP001474421"/>
    </source>
</evidence>
<keyword evidence="3" id="KW-0106">Calcium</keyword>
<organism evidence="7 8">
    <name type="scientific">Crotalus adamanteus</name>
    <name type="common">Eastern diamondback rattlesnake</name>
    <dbReference type="NCBI Taxonomy" id="8729"/>
    <lineage>
        <taxon>Eukaryota</taxon>
        <taxon>Metazoa</taxon>
        <taxon>Chordata</taxon>
        <taxon>Craniata</taxon>
        <taxon>Vertebrata</taxon>
        <taxon>Euteleostomi</taxon>
        <taxon>Lepidosauria</taxon>
        <taxon>Squamata</taxon>
        <taxon>Bifurcata</taxon>
        <taxon>Unidentata</taxon>
        <taxon>Episquamata</taxon>
        <taxon>Toxicofera</taxon>
        <taxon>Serpentes</taxon>
        <taxon>Colubroidea</taxon>
        <taxon>Viperidae</taxon>
        <taxon>Crotalinae</taxon>
        <taxon>Crotalus</taxon>
    </lineage>
</organism>
<evidence type="ECO:0000256" key="2">
    <source>
        <dbReference type="ARBA" id="ARBA00022737"/>
    </source>
</evidence>
<evidence type="ECO:0000313" key="7">
    <source>
        <dbReference type="EMBL" id="KAK9392192.1"/>
    </source>
</evidence>
<dbReference type="InterPro" id="IPR040365">
    <property type="entry name" value="EFHD1/2"/>
</dbReference>
<dbReference type="PROSITE" id="PS50222">
    <property type="entry name" value="EF_HAND_2"/>
    <property type="match status" value="2"/>
</dbReference>
<feature type="coiled-coil region" evidence="4">
    <location>
        <begin position="922"/>
        <end position="953"/>
    </location>
</feature>
<evidence type="ECO:0000256" key="3">
    <source>
        <dbReference type="ARBA" id="ARBA00022837"/>
    </source>
</evidence>
<feature type="domain" description="EF-hand" evidence="6">
    <location>
        <begin position="846"/>
        <end position="881"/>
    </location>
</feature>
<evidence type="ECO:0000256" key="5">
    <source>
        <dbReference type="SAM" id="MobiDB-lite"/>
    </source>
</evidence>
<keyword evidence="8" id="KW-1185">Reference proteome</keyword>
<evidence type="ECO:0000256" key="4">
    <source>
        <dbReference type="SAM" id="Coils"/>
    </source>
</evidence>
<dbReference type="FunFam" id="1.10.238.10:FF:000112">
    <property type="entry name" value="EF-hand domain family, member D2"/>
    <property type="match status" value="1"/>
</dbReference>
<dbReference type="PANTHER" id="PTHR13025:SF2">
    <property type="entry name" value="EF-HAND DOMAIN-CONTAINING PROTEIN D2"/>
    <property type="match status" value="1"/>
</dbReference>
<dbReference type="InterPro" id="IPR011992">
    <property type="entry name" value="EF-hand-dom_pair"/>
</dbReference>
<reference evidence="7 8" key="1">
    <citation type="journal article" date="2024" name="Proc. Natl. Acad. Sci. U.S.A.">
        <title>The genetic regulatory architecture and epigenomic basis for age-related changes in rattlesnake venom.</title>
        <authorList>
            <person name="Hogan M.P."/>
            <person name="Holding M.L."/>
            <person name="Nystrom G.S."/>
            <person name="Colston T.J."/>
            <person name="Bartlett D.A."/>
            <person name="Mason A.J."/>
            <person name="Ellsworth S.A."/>
            <person name="Rautsaw R.M."/>
            <person name="Lawrence K.C."/>
            <person name="Strickland J.L."/>
            <person name="He B."/>
            <person name="Fraser P."/>
            <person name="Margres M.J."/>
            <person name="Gilbert D.M."/>
            <person name="Gibbs H.L."/>
            <person name="Parkinson C.L."/>
            <person name="Rokyta D.R."/>
        </authorList>
    </citation>
    <scope>NUCLEOTIDE SEQUENCE [LARGE SCALE GENOMIC DNA]</scope>
    <source>
        <strain evidence="7">DRR0105</strain>
    </source>
</reference>
<protein>
    <submittedName>
        <fullName evidence="7">EF-hand domain-containing protein D2</fullName>
    </submittedName>
</protein>
<feature type="domain" description="EF-hand" evidence="6">
    <location>
        <begin position="810"/>
        <end position="845"/>
    </location>
</feature>
<dbReference type="PANTHER" id="PTHR13025">
    <property type="entry name" value="EF-HAND DOMAIN-CONTAINING PROTEIN D"/>
    <property type="match status" value="1"/>
</dbReference>
<feature type="region of interest" description="Disordered" evidence="5">
    <location>
        <begin position="756"/>
        <end position="795"/>
    </location>
</feature>
<proteinExistence type="predicted"/>
<dbReference type="EMBL" id="JAOTOJ010000017">
    <property type="protein sequence ID" value="KAK9392192.1"/>
    <property type="molecule type" value="Genomic_DNA"/>
</dbReference>
<dbReference type="Gene3D" id="1.10.238.10">
    <property type="entry name" value="EF-hand"/>
    <property type="match status" value="1"/>
</dbReference>
<keyword evidence="1" id="KW-0479">Metal-binding</keyword>
<dbReference type="SMART" id="SM00054">
    <property type="entry name" value="EFh"/>
    <property type="match status" value="2"/>
</dbReference>
<dbReference type="Pfam" id="PF21008">
    <property type="entry name" value="AIF-1"/>
    <property type="match status" value="1"/>
</dbReference>
<gene>
    <name evidence="7" type="ORF">NXF25_017779</name>
</gene>
<dbReference type="InterPro" id="IPR002048">
    <property type="entry name" value="EF_hand_dom"/>
</dbReference>
<dbReference type="AlphaFoldDB" id="A0AAW1AR55"/>
<evidence type="ECO:0000256" key="1">
    <source>
        <dbReference type="ARBA" id="ARBA00022723"/>
    </source>
</evidence>
<dbReference type="InterPro" id="IPR049025">
    <property type="entry name" value="AIF-1_EF_pair"/>
</dbReference>
<dbReference type="CDD" id="cd00051">
    <property type="entry name" value="EFh"/>
    <property type="match status" value="1"/>
</dbReference>